<proteinExistence type="predicted"/>
<dbReference type="OrthoDB" id="9757876at2"/>
<dbReference type="SUPFAM" id="SSF82866">
    <property type="entry name" value="Multidrug efflux transporter AcrB transmembrane domain"/>
    <property type="match status" value="2"/>
</dbReference>
<feature type="transmembrane region" description="Helical" evidence="2">
    <location>
        <begin position="519"/>
        <end position="541"/>
    </location>
</feature>
<keyword evidence="2" id="KW-0472">Membrane</keyword>
<feature type="transmembrane region" description="Helical" evidence="2">
    <location>
        <begin position="361"/>
        <end position="380"/>
    </location>
</feature>
<feature type="compositionally biased region" description="Basic and acidic residues" evidence="1">
    <location>
        <begin position="1032"/>
        <end position="1064"/>
    </location>
</feature>
<evidence type="ECO:0000313" key="5">
    <source>
        <dbReference type="Proteomes" id="UP000034029"/>
    </source>
</evidence>
<dbReference type="GO" id="GO:0042910">
    <property type="term" value="F:xenobiotic transmembrane transporter activity"/>
    <property type="evidence" value="ECO:0007669"/>
    <property type="project" value="TreeGrafter"/>
</dbReference>
<dbReference type="InterPro" id="IPR001036">
    <property type="entry name" value="Acrflvin-R"/>
</dbReference>
<reference evidence="3 5" key="1">
    <citation type="journal article" date="2015" name="Int. J. Syst. Evol. Microbiol.">
        <title>Complete genome sequence of Salinicoccus halodurans H3B36, isolated from the Qaidam Basin in China.</title>
        <authorList>
            <person name="Jiang K."/>
            <person name="Xue Y."/>
            <person name="Ma Y."/>
        </authorList>
    </citation>
    <scope>NUCLEOTIDE SEQUENCE [LARGE SCALE GENOMIC DNA]</scope>
    <source>
        <strain evidence="3 5">H3B36</strain>
    </source>
</reference>
<keyword evidence="2" id="KW-0812">Transmembrane</keyword>
<feature type="transmembrane region" description="Helical" evidence="2">
    <location>
        <begin position="907"/>
        <end position="928"/>
    </location>
</feature>
<feature type="transmembrane region" description="Helical" evidence="2">
    <location>
        <begin position="956"/>
        <end position="975"/>
    </location>
</feature>
<dbReference type="AlphaFoldDB" id="A0A0F7HN88"/>
<dbReference type="Gene3D" id="3.30.2090.10">
    <property type="entry name" value="Multidrug efflux transporter AcrB TolC docking domain, DN and DC subdomains"/>
    <property type="match status" value="2"/>
</dbReference>
<dbReference type="Proteomes" id="UP000183090">
    <property type="component" value="Unassembled WGS sequence"/>
</dbReference>
<reference evidence="5" key="2">
    <citation type="submission" date="2015-04" db="EMBL/GenBank/DDBJ databases">
        <title>Complete genome sequence of Salinicoccus halodurans strain H3B36, isolated from the Qaidam basin of China.</title>
        <authorList>
            <person name="Ma Y."/>
            <person name="Jiang K."/>
            <person name="Xue Y."/>
        </authorList>
    </citation>
    <scope>NUCLEOTIDE SEQUENCE [LARGE SCALE GENOMIC DNA]</scope>
    <source>
        <strain evidence="5">H3B36</strain>
    </source>
</reference>
<dbReference type="InterPro" id="IPR027463">
    <property type="entry name" value="AcrB_DN_DC_subdom"/>
</dbReference>
<organism evidence="4 6">
    <name type="scientific">Salinicoccus halodurans</name>
    <dbReference type="NCBI Taxonomy" id="407035"/>
    <lineage>
        <taxon>Bacteria</taxon>
        <taxon>Bacillati</taxon>
        <taxon>Bacillota</taxon>
        <taxon>Bacilli</taxon>
        <taxon>Bacillales</taxon>
        <taxon>Staphylococcaceae</taxon>
        <taxon>Salinicoccus</taxon>
    </lineage>
</organism>
<evidence type="ECO:0000313" key="3">
    <source>
        <dbReference type="EMBL" id="AKG74507.1"/>
    </source>
</evidence>
<evidence type="ECO:0000313" key="6">
    <source>
        <dbReference type="Proteomes" id="UP000183090"/>
    </source>
</evidence>
<dbReference type="Gene3D" id="3.30.70.1440">
    <property type="entry name" value="Multidrug efflux transporter AcrB pore domain"/>
    <property type="match status" value="1"/>
</dbReference>
<evidence type="ECO:0000256" key="2">
    <source>
        <dbReference type="SAM" id="Phobius"/>
    </source>
</evidence>
<feature type="transmembrane region" description="Helical" evidence="2">
    <location>
        <begin position="432"/>
        <end position="452"/>
    </location>
</feature>
<feature type="region of interest" description="Disordered" evidence="1">
    <location>
        <begin position="1032"/>
        <end position="1101"/>
    </location>
</feature>
<feature type="compositionally biased region" description="Basic and acidic residues" evidence="1">
    <location>
        <begin position="1092"/>
        <end position="1101"/>
    </location>
</feature>
<dbReference type="PANTHER" id="PTHR32063">
    <property type="match status" value="1"/>
</dbReference>
<dbReference type="PANTHER" id="PTHR32063:SF0">
    <property type="entry name" value="SWARMING MOTILITY PROTEIN SWRC"/>
    <property type="match status" value="1"/>
</dbReference>
<evidence type="ECO:0000313" key="4">
    <source>
        <dbReference type="EMBL" id="SFK90610.1"/>
    </source>
</evidence>
<dbReference type="EMBL" id="CP011366">
    <property type="protein sequence ID" value="AKG74507.1"/>
    <property type="molecule type" value="Genomic_DNA"/>
</dbReference>
<dbReference type="RefSeq" id="WP_046790689.1">
    <property type="nucleotide sequence ID" value="NZ_CP011366.1"/>
</dbReference>
<feature type="transmembrane region" description="Helical" evidence="2">
    <location>
        <begin position="881"/>
        <end position="901"/>
    </location>
</feature>
<dbReference type="PRINTS" id="PR00702">
    <property type="entry name" value="ACRIFLAVINRP"/>
</dbReference>
<dbReference type="GO" id="GO:0005886">
    <property type="term" value="C:plasma membrane"/>
    <property type="evidence" value="ECO:0007669"/>
    <property type="project" value="TreeGrafter"/>
</dbReference>
<dbReference type="SUPFAM" id="SSF82693">
    <property type="entry name" value="Multidrug efflux transporter AcrB pore domain, PN1, PN2, PC1 and PC2 subdomains"/>
    <property type="match status" value="3"/>
</dbReference>
<feature type="transmembrane region" description="Helical" evidence="2">
    <location>
        <begin position="392"/>
        <end position="412"/>
    </location>
</feature>
<dbReference type="SUPFAM" id="SSF82714">
    <property type="entry name" value="Multidrug efflux transporter AcrB TolC docking domain, DN and DC subdomains"/>
    <property type="match status" value="2"/>
</dbReference>
<protein>
    <submittedName>
        <fullName evidence="3">Cation transporter</fullName>
    </submittedName>
    <submittedName>
        <fullName evidence="4">Hydrophobic/amphiphilic exporter-1, HAE1 family</fullName>
    </submittedName>
</protein>
<dbReference type="Gene3D" id="1.20.1640.10">
    <property type="entry name" value="Multidrug efflux transporter AcrB transmembrane domain"/>
    <property type="match status" value="2"/>
</dbReference>
<feature type="transmembrane region" description="Helical" evidence="2">
    <location>
        <begin position="464"/>
        <end position="487"/>
    </location>
</feature>
<accession>A0A0F7HN88</accession>
<dbReference type="Pfam" id="PF00873">
    <property type="entry name" value="ACR_tran"/>
    <property type="match status" value="1"/>
</dbReference>
<keyword evidence="5" id="KW-1185">Reference proteome</keyword>
<reference evidence="4 6" key="3">
    <citation type="submission" date="2016-10" db="EMBL/GenBank/DDBJ databases">
        <authorList>
            <person name="Varghese N."/>
            <person name="Submissions S."/>
        </authorList>
    </citation>
    <scope>NUCLEOTIDE SEQUENCE [LARGE SCALE GENOMIC DNA]</scope>
    <source>
        <strain evidence="4 6">CGMCC 1.6501</strain>
    </source>
</reference>
<name>A0A0F7HN88_9STAP</name>
<keyword evidence="2" id="KW-1133">Transmembrane helix</keyword>
<feature type="transmembrane region" description="Helical" evidence="2">
    <location>
        <begin position="855"/>
        <end position="874"/>
    </location>
</feature>
<dbReference type="EMBL" id="FOTB01000005">
    <property type="protein sequence ID" value="SFK90610.1"/>
    <property type="molecule type" value="Genomic_DNA"/>
</dbReference>
<dbReference type="Gene3D" id="3.30.70.1430">
    <property type="entry name" value="Multidrug efflux transporter AcrB pore domain"/>
    <property type="match status" value="2"/>
</dbReference>
<feature type="transmembrane region" description="Helical" evidence="2">
    <location>
        <begin position="335"/>
        <end position="354"/>
    </location>
</feature>
<dbReference type="KEGG" id="shv:AAT16_10065"/>
<gene>
    <name evidence="3" type="ORF">AAT16_10065</name>
    <name evidence="4" type="ORF">SAMN05216235_2449</name>
</gene>
<sequence length="1101" mass="120927">MKLSDFSIRRPNFTIVVMIILLLLGAVSLTRLPLQLMPNIEPPIAAVATTYQGAGPEEVMEDVTVPIESELSSLSGLTNISSQSQESSSVVILEFGYDTKIDDVENDIMRAVESADLPDEAGDPSFLKFDISMMPSIQMAVTSSGDSVAEYQDQVDDLITELENIEGVASITENGSVTEEIQVNLDTEALEQYNMSQSDIAGIIEANNISIPNATVTDTEDRTSISTRTVSEIDGVESLQELVLAELPDDGGTITLDDVAEVSIEEQSSNTLTRMNQEEALSIDVMLASDANASNVNKEFNAVLDEKLDEEEFSNLTVETLYDEGEYIDIAINSVYTSLISGAVLAMIVLFAFLRNLKAPLIIGISIPFSVITTFALLFFTDISINMMTLGGLALGIGMLVDNAVVVIENIYRHLSMGKKPKQAASEGTKEVASAIIASTLTTAAVFLPVVFVSGLVGQLFTPFAITVAFSLLGSLFIALTVVPMLASRILTAPDENMEKIRSERSYMRMLRKFTRWSLNHRVLVLILTTLLLIVSALGIYNQGINLMPESDEGALTIEIEKEQGTIFEDTFDTVENIENELKDYPEVDTYLSNIGSSSPMMSMSEEPNKASITATLVDPADRSVTTNEFINDIEDEIEKIDDSAEINIVPMSQSGMGGEPNTLMLNVSDDSADRLAESEQTIIQALEDDEKIESVESSREEMVQELQVQVDRAAARENGLQPAQVGSALYEASNGVQATTVENNNEFLSIVVKYPDDVLSSMENFRDIQIANSEGEYVALSEVAELEEVDMLPMITRDSMEETSELTVTYASDMSLNEAGTYVENIIEDADFSDDTHYSIGGDLEMLTDAMPQMLLALILGVLFIYLVMVAQFESFKHPFIVIMAVPLSIIGVMLALVITNNPLSIVSFVGIIMLLGIVVNNSILLVDYTNQQKEKGYPTLEALELSVQHRFRPIVITALTTALGMLPLALGIGEGGEMVASMGIVVIGGLTSSTIFTLFIIPIFYSYVDKETRKMHKKYMTPDGEIITQKEIDAKKREEEREQKERSDNDYDYEMKDNHPEGTEEAPEVQEAGQDRSKDDYISEMQQLIDKMKNDKSDR</sequence>
<dbReference type="Proteomes" id="UP000034029">
    <property type="component" value="Chromosome"/>
</dbReference>
<feature type="transmembrane region" description="Helical" evidence="2">
    <location>
        <begin position="981"/>
        <end position="1010"/>
    </location>
</feature>
<evidence type="ECO:0000256" key="1">
    <source>
        <dbReference type="SAM" id="MobiDB-lite"/>
    </source>
</evidence>
<dbReference type="Gene3D" id="3.30.70.1320">
    <property type="entry name" value="Multidrug efflux transporter AcrB pore domain like"/>
    <property type="match status" value="1"/>
</dbReference>